<evidence type="ECO:0000256" key="1">
    <source>
        <dbReference type="SAM" id="Coils"/>
    </source>
</evidence>
<feature type="coiled-coil region" evidence="1">
    <location>
        <begin position="873"/>
        <end position="922"/>
    </location>
</feature>
<feature type="compositionally biased region" description="Basic and acidic residues" evidence="2">
    <location>
        <begin position="1191"/>
        <end position="1219"/>
    </location>
</feature>
<organism evidence="3">
    <name type="scientific">Guillardia theta</name>
    <name type="common">Cryptophyte</name>
    <name type="synonym">Cryptomonas phi</name>
    <dbReference type="NCBI Taxonomy" id="55529"/>
    <lineage>
        <taxon>Eukaryota</taxon>
        <taxon>Cryptophyceae</taxon>
        <taxon>Pyrenomonadales</taxon>
        <taxon>Geminigeraceae</taxon>
        <taxon>Guillardia</taxon>
    </lineage>
</organism>
<feature type="coiled-coil region" evidence="1">
    <location>
        <begin position="204"/>
        <end position="256"/>
    </location>
</feature>
<feature type="compositionally biased region" description="Basic and acidic residues" evidence="2">
    <location>
        <begin position="985"/>
        <end position="1007"/>
    </location>
</feature>
<feature type="compositionally biased region" description="Polar residues" evidence="2">
    <location>
        <begin position="1017"/>
        <end position="1028"/>
    </location>
</feature>
<feature type="compositionally biased region" description="Basic and acidic residues" evidence="2">
    <location>
        <begin position="1036"/>
        <end position="1054"/>
    </location>
</feature>
<proteinExistence type="predicted"/>
<feature type="region of interest" description="Disordered" evidence="2">
    <location>
        <begin position="978"/>
        <end position="1065"/>
    </location>
</feature>
<accession>A0A7S4JRB0</accession>
<name>A0A7S4JRB0_GUITH</name>
<protein>
    <submittedName>
        <fullName evidence="3">Uncharacterized protein</fullName>
    </submittedName>
</protein>
<reference evidence="3" key="1">
    <citation type="submission" date="2021-01" db="EMBL/GenBank/DDBJ databases">
        <authorList>
            <person name="Corre E."/>
            <person name="Pelletier E."/>
            <person name="Niang G."/>
            <person name="Scheremetjew M."/>
            <person name="Finn R."/>
            <person name="Kale V."/>
            <person name="Holt S."/>
            <person name="Cochrane G."/>
            <person name="Meng A."/>
            <person name="Brown T."/>
            <person name="Cohen L."/>
        </authorList>
    </citation>
    <scope>NUCLEOTIDE SEQUENCE</scope>
    <source>
        <strain evidence="3">CCMP 2712</strain>
    </source>
</reference>
<feature type="compositionally biased region" description="Basic and acidic residues" evidence="2">
    <location>
        <begin position="1122"/>
        <end position="1140"/>
    </location>
</feature>
<sequence length="1513" mass="173259">MAERNNRGGVLPNLVDPDGVEVSIQKKRQYLKDLQEQAEADRLRKFQDKRQIRASEMNRQNPQTQFNYNDKQTVPFVSYQPSSDKDNFLKRMQQSYEAALQNGAYHVDDPTAFRSASMQPEVIQLFRRWEQIFVAQTSSSVQVVSELNTKLTGMEENIQHLLRERQAMSEKLHQGDLIQSQMQSRLFELREDAQKSSGAHREAMRELATEVKELRGYFQEALREKEEALATSIKEKEELTRMLENQSSRLISLEESQQLLQSSLSEMKDQADVQRKRAREGEAAQKDLYAQAQAEVEEVKWRIRKMEDQVMPESREYVDRSQEDYWSKVRSEFEDVRKRMLEVKKELNRLDSEASGLFVMLKEKVEKESRSQEQRMLEESMASEERLQGMREALEQEQEARSKLEGRMQKDLEVVTRALAEAIKSADVEHAALVEAVHKRFTERLSQQDEFSSAVREALEKKRSFLEEIVRTEIRGRFEAFEDLRTKMEGIEEELKSSLQKSGEKVEAQLKLLGAKTKTCARQTREVIVSAENAERIAQEVREELTKELMRTGEKQVEVEQRIRESMEENLAGIRLQLSSLNSLVENLQENSGGGRDVRDVGLTDKVDKLRSDLSALDDELHDRSGREEEKREQLEKFILELQSSALQLKDEVLQEKSRTSSDILSLREDLEQKNAHQAQELEDLRLHMLDVMKDLQEAPEIFFNSTSSRIDSLQQEVAKSHSSLEEHVRKQQEGMAASVQELSQALEDFQGKTSVQQLQARQEATRTAQMVGGISSRVDEQGKDMLRWKQEVEERMKRHLEQALQVRDSFAEELRQIQTTIAEHARNSALQLTRMDSKLLEDQRKMIGALESFKHAHEGLRKATDGNMLKIKEELERQAARAHSEMVGMRNEVSAVEEGMNKKMEEEKEKRKEVVKEVRGEIGGLREEVERGQKAAVEEVKAERTARKEAVEGIAKELKKVTEETVAREKKIREDVNGLSARLLESREEEKRKREAMREEIQEETTKLSSRLADVESQQASSSSDLQRLTARFYSHAEEQKKTEEATKKRVEEVAAATSMEQKERDAAITEVYKRMEVVRGLDSLAAQLQEQQMREELKELRTRFETQQESSATGLHGMSRHLEEAIEELKGRGGRQEGEISSLQQELEKVKSSREEEAAKLSQRLDDMANLHNLKLKNMEEELAGLEGSMKELGEKMSARAQEQAREQQEQSMRMEDARKQSLELLTARVDAVEQRGREQETSLDGLRASAEEKISAQQAAMASTKERIDNLLASLASAKAELEGKVGAEDLTQGLQAQQEKLQTFEQQMSSMKEQQETMSSSLDKLASELKESSSTQEKQASLEDVKEAVAELRAKLDRVALQTEKLQEAVLFKPPQEEGKEAEAAQAEALQKLEEEVKGLREEETALKERVIALEEKGKGGEEEGGSAGLEQRLGALEGRVGELSSLRGEEIEEKLKPHLVKVEDNLNFRLDMLKVDALRQTVEELSVLGNLHSEQITKLKQEVLQSVQ</sequence>
<feature type="coiled-coil region" evidence="1">
    <location>
        <begin position="528"/>
        <end position="591"/>
    </location>
</feature>
<feature type="region of interest" description="Disordered" evidence="2">
    <location>
        <begin position="1104"/>
        <end position="1166"/>
    </location>
</feature>
<evidence type="ECO:0000313" key="3">
    <source>
        <dbReference type="EMBL" id="CAE2271460.1"/>
    </source>
</evidence>
<feature type="compositionally biased region" description="Low complexity" evidence="2">
    <location>
        <begin position="1309"/>
        <end position="1325"/>
    </location>
</feature>
<dbReference type="EMBL" id="HBKN01009008">
    <property type="protein sequence ID" value="CAE2271460.1"/>
    <property type="molecule type" value="Transcribed_RNA"/>
</dbReference>
<feature type="compositionally biased region" description="Basic and acidic residues" evidence="2">
    <location>
        <begin position="1148"/>
        <end position="1166"/>
    </location>
</feature>
<feature type="coiled-coil region" evidence="1">
    <location>
        <begin position="144"/>
        <end position="171"/>
    </location>
</feature>
<evidence type="ECO:0000256" key="2">
    <source>
        <dbReference type="SAM" id="MobiDB-lite"/>
    </source>
</evidence>
<feature type="coiled-coil region" evidence="1">
    <location>
        <begin position="632"/>
        <end position="688"/>
    </location>
</feature>
<feature type="region of interest" description="Disordered" evidence="2">
    <location>
        <begin position="1184"/>
        <end position="1219"/>
    </location>
</feature>
<gene>
    <name evidence="3" type="ORF">GTHE00462_LOCUS7079</name>
</gene>
<feature type="region of interest" description="Disordered" evidence="2">
    <location>
        <begin position="1307"/>
        <end position="1347"/>
    </location>
</feature>
<keyword evidence="1" id="KW-0175">Coiled coil</keyword>
<feature type="coiled-coil region" evidence="1">
    <location>
        <begin position="377"/>
        <end position="407"/>
    </location>
</feature>